<dbReference type="InterPro" id="IPR003593">
    <property type="entry name" value="AAA+_ATPase"/>
</dbReference>
<evidence type="ECO:0000259" key="1">
    <source>
        <dbReference type="SMART" id="SM00382"/>
    </source>
</evidence>
<feature type="domain" description="AAA+ ATPase" evidence="1">
    <location>
        <begin position="1335"/>
        <end position="1486"/>
    </location>
</feature>
<feature type="domain" description="AAA+ ATPase" evidence="1">
    <location>
        <begin position="1670"/>
        <end position="1814"/>
    </location>
</feature>
<gene>
    <name evidence="2" type="ORF">RFH988_LOCUS33678</name>
</gene>
<dbReference type="Pfam" id="PF12775">
    <property type="entry name" value="AAA_7"/>
    <property type="match status" value="1"/>
</dbReference>
<dbReference type="Gene3D" id="3.40.50.300">
    <property type="entry name" value="P-loop containing nucleotide triphosphate hydrolases"/>
    <property type="match status" value="2"/>
</dbReference>
<dbReference type="OrthoDB" id="2423195at2759"/>
<dbReference type="InterPro" id="IPR031248">
    <property type="entry name" value="RNF213"/>
</dbReference>
<feature type="non-terminal residue" evidence="2">
    <location>
        <position position="1"/>
    </location>
</feature>
<comment type="caution">
    <text evidence="2">The sequence shown here is derived from an EMBL/GenBank/DDBJ whole genome shotgun (WGS) entry which is preliminary data.</text>
</comment>
<reference evidence="2" key="1">
    <citation type="submission" date="2021-02" db="EMBL/GenBank/DDBJ databases">
        <authorList>
            <person name="Nowell W R."/>
        </authorList>
    </citation>
    <scope>NUCLEOTIDE SEQUENCE</scope>
</reference>
<dbReference type="SUPFAM" id="SSF52540">
    <property type="entry name" value="P-loop containing nucleoside triphosphate hydrolases"/>
    <property type="match status" value="2"/>
</dbReference>
<name>A0A815JDE9_9BILA</name>
<evidence type="ECO:0000313" key="3">
    <source>
        <dbReference type="Proteomes" id="UP000663882"/>
    </source>
</evidence>
<dbReference type="GO" id="GO:0004842">
    <property type="term" value="F:ubiquitin-protein transferase activity"/>
    <property type="evidence" value="ECO:0007669"/>
    <property type="project" value="InterPro"/>
</dbReference>
<dbReference type="PANTHER" id="PTHR22605:SF1">
    <property type="entry name" value="RZ-TYPE DOMAIN-CONTAINING PROTEIN"/>
    <property type="match status" value="1"/>
</dbReference>
<accession>A0A815JDE9</accession>
<dbReference type="SMART" id="SM00382">
    <property type="entry name" value="AAA"/>
    <property type="match status" value="2"/>
</dbReference>
<dbReference type="InterPro" id="IPR027417">
    <property type="entry name" value="P-loop_NTPase"/>
</dbReference>
<dbReference type="Proteomes" id="UP000663882">
    <property type="component" value="Unassembled WGS sequence"/>
</dbReference>
<sequence>MNSYDNPLRKLIEINNNYKDESQIIHDLIELTLAKITITEKDIFEDTFTRPMKSTFIYSILFKDCFRKLSIYEKVIQEMDIMWTSWKEIGLYAHHIMAWKKQNTEQREIANHMWNLIQVSKQKPHSFELMLEEVNEEFKTKNSICNIILSCIEEYCQNANDKDNLVNQIQNIQKKLMTDTVCSVEIPSEFIVLAKCAKEIIPYSKCQIWQNFLTTYRNQPILYSQASANPILSVDKSDKAIASSTEINVKSIESEKQDNEIHLSYPKSCYSILQADTKLFHIFINRLIHSCSKWEILPISQSIKLFPNMHNDLDYLKHNFNVDIIKFFTTLFDYNKNLNYINHICQGCINLFDLFQIQLDNSKTMLTDVLQMNENTNGKTFLTIYQTFHQRIYVRYSRRINEIFSYYGSALELVKFLYSLSASDVDNLRETVNGWDETLINTKTILDLVTLKTFLDQLSGRIKMIQEQSSSILTLDRVTACIERLLEDDQWKTIFECFESCHLLLPSIQHIYMNLTDRRLSKRRQILNIMKNVSFSFKSHDQQELKQLYGLNYNYDITINFNELSDLRDRARLIEYSHRIKIQNDTEQDTEMLHSFVSFVDTIENIIKNLTQLKMIGYPCVQSLLEPSKTFTCIEGKYNELIEFEQTIEKLRVEWEYNLCELYKQHISLTYFFYEQFWIIEQYLYNRTTVINNAYHLLKYIGIQPELIQYDFLLDMNQDPVNRLKKVGQVLSTQKTKIIETNEQKYLTNNRVLLVQTSDEGIMRAILSLFTFVQVPAKVNQLFYCTNRTTWMEVCAFVYRCFYSEKFHQLIRPELLTLSIQDKFIELLTQMISWQQPEHHFQFGIITTSSNINQLLINNLKALELVQEIFDYQMLNVIKLKEEIEKLNGKTCFLVTSNIAGLGKSTTIRNIIHNSGKEYIKFPISGNIDMKSLVTRFCNCANNSSSSSSSSKIAIHIDIGIINDINQLNEFLYSVILFRSFRYESVAINVCADVPIYIELDSSPQMINLYEKIIILQNLEKHQIPLIEWNQMNIHYLAGIKLVINYLQAIDKQIINQTDINEENLEEIDKMTCAKLLRKQFIGKKDDKQISWTRLKILVTIYNYLFSGFSKCGYFLSEFTKNSQLRMDILQYLLKSSDQFTSLSVESVRKNQRSTSNDNLKLDEAIIRWDKLQPFTVIFTDSNDPLFVFKKRDDIPRSLINAAITPVRKRFFNRFLFFNKEKVERQQQKQQELLFPDHNQLKHSDFFMRLASLSSKYFIKSVCNICFKQHEYNVQICMNCGNKGQLIRPKKEEEEFKDSDIKEFQLKFANIFEKEYVWTPDNYVKALLIYLRVQCRLPVILIGETGCGKTALIQFLCEKILDDELAVFRIHAGITNETIIEKMFEFQIKANQCLNSNKNKRLWIFFDEFNTTSSIGLFKEIICERTLLGEPLPDNLVFLGACNPQRWRKNKNIHDNIGIKKDPYDIQRLNARLGRESLIYHVVPIPETMLEYTWDYGFLDGETEIVYIRTMLNKCNKISDDMSWFDCIVSLVAISQQFFRTNEDKSSVSLRDVARFCRFYNWLLNLSPEFIYEHSRIMNQEFIQQTTLVALLLTYYLRLSSSELRESYLNNISVVLNNKFQNISNISRYLIRLLQNQQMKLIDKIKLPSGTAINRALIDNIFVIFACVLNRIPVILCGKPGSSKTLAVNIVLNNLKGKRSNQKLFQTLPELIPISYQGSQNCTSDNVMKLFECAEKYLDVERNTNILPVIVFDEIGLAELSSHNPLKVLHSKLEMETCRYGFIGISNWSLDAAKMNRALYLPCADPTVHDLRLTAETIASSLLETSNHLIPIDTSIVRNLAAAYFDLYEYMNEQSKYKNYFGLRDFYSLIKGVVNDLIHASTEQESYTSVRRQLGINFDGIFDGSQFLWERFCKYAHKEYLIEQEQSLTFNQMIDRSLSLHNGRYLMLIGENESMFNYVERYINAKQQSTRIIIGSSLTDDLIAGTTYSEQYNQRILMDIILHAETNVTLIMRRMNHIYANLYDLFNQNFNVSGSKKYCRITLGAFYQPCFLVHDDFFCIICIRQQDLINCDPPFLNRFEKHIIDIESLIHSYHLIVASNFLEWIDKLLSYNSNKNFPQKKHLFVDFNPDYICNLVMDAYDYLKISEDDNEYRKDEIIQYCQQKLIRTSSFDFPLYLSCKINNNDDDDNNDKIQKLIEQYYNIHNNLSFFDLINQSLNQSIISNQIIYTYTQIYEKIEYIHNNDLVVEVKIGNFKSEFELRRMIQEHYRSNNTRLLLIRVDYHEEYKHILFLKHLVANERIPISNHGVWLIFHLQRNIMHEIKNDILFNGWSPVMIDNLNKHKLISLDVLTNPSYRNLLLHTDFSLSNITFNELISRSFIRVRYTVACKDKEYLINNRRDSIIKLLSQSNIDTESLHMIIKNRLLELIRTVDFNHSRSKFIDWRHDLLTNGTIIGSCRSIDDALRMTILLYYCNYFLMLLIDLEKSSLIDSYMFLMSKKNDIIYENLKSIWFDCLKLTFESMEQTFTYMNTIEISLIFDLHLPRARFEREIIRQINETITKPNENIDINLPHDQLLRFAMEKLRSTSIYGKNIENILDNLELFEHYYHDQIAIILDEIRIDHLTVSFAQRLLTSNPTLTVEDKLKHLLLYHNELIELLHLFEIGVELIGEENWNFDEQFYIYDMTKITSINNSSNLYILVQIEQQFYQAPPQQSLSDKSYECAGDPFIETSLMNLIELLLSSSIIDRMDNIAQLSTTYSLIVQGVLALDHYNVNNLEKLRSFDSLVRCIMDLLSNDRALIVFKNICLPHQNSTVFNGNFPTYDTIHVFINRLSEMIKIESKNSLNLLNCRSLLKLEMEFLKNWLIDHSEQYCTVLEYINKSDKNLWFYSAKIFKYIDQKLHLMSIIKTRMTELSSISELENLDQYFYQSNDKKQKIECIMINRIYVSLMSFITDEDMIEKYLIDYYDYFRENIYSNKSNHGLSMIVSIAWLKVYTEMYAYSLSRDNHSMIMEDIDKLLTEDQSKFGLTLKIYIIKQLCQMYHIKLEELYDIFVNRNCYWIKEIFSRYSQQQGHKFKQNIILPTPLFEGSQEYINMNKTLDNNELVYEMKNLIERCSNNQHASYCFIMTFVHHYVNFYTTNKCNDDHVQLIEKLQTDLNKCFEPIGYKLLVLLCQNFSVDSYYHLNQTMSLDMLHRRLLALNIVAIFLSFKAYKNSTFLSSILFDERLKMPKNYVEHLENSICLPSLISNNSVNIREHNNNLRFGFYSMKPAKESDINEKPDYLNLSISFRFIHMIIHAVLLFLHELDQLNNSNLPDRDYFREHFEKDYEFLCQLSTEPDQCYIWLFKLTNHLIAGDFLQEDFLNTHQKVIELEKSIENKLIIPHIESIIEEIQKYKLKYKTLLKQKSNQSILNDLIDELIEDENQYPLLHFFNIITIHLGNPMDAFRAKLRITPNAHKVYPITIFLLQRYDDYTNIQYLYPIVMFTNYLIQKLNYRITRKNASKKTISEILFNDSDKEKTLKLYEYFIQAWYKLNFKEVRLGSQTITFENKYSLEDFAKKTEISKLLLNSSGDDNNSLLLVACLKTIAELQNDIVKHFHEIMNSNTMNKKLQPHVVSLQAVQKKHLFCIDQEFISRKLIDDGSIINYGYGKGKDIIYDYDEIEFMLRDKISCLPLIDTERLHFLNYQFELYAENTSMITDIRRRIEQKQLINKERIELENLIKKNSNDDILHYLGSLDYIFTYLRHFEYKNVSILTIKNFVEQYIDSKICLNDNLLRD</sequence>
<organism evidence="2 3">
    <name type="scientific">Rotaria sordida</name>
    <dbReference type="NCBI Taxonomy" id="392033"/>
    <lineage>
        <taxon>Eukaryota</taxon>
        <taxon>Metazoa</taxon>
        <taxon>Spiralia</taxon>
        <taxon>Gnathifera</taxon>
        <taxon>Rotifera</taxon>
        <taxon>Eurotatoria</taxon>
        <taxon>Bdelloidea</taxon>
        <taxon>Philodinida</taxon>
        <taxon>Philodinidae</taxon>
        <taxon>Rotaria</taxon>
    </lineage>
</organism>
<evidence type="ECO:0000313" key="2">
    <source>
        <dbReference type="EMBL" id="CAF1377666.1"/>
    </source>
</evidence>
<dbReference type="EMBL" id="CAJNOO010004329">
    <property type="protein sequence ID" value="CAF1377666.1"/>
    <property type="molecule type" value="Genomic_DNA"/>
</dbReference>
<dbReference type="PANTHER" id="PTHR22605">
    <property type="entry name" value="RZ-TYPE DOMAIN-CONTAINING PROTEIN"/>
    <property type="match status" value="1"/>
</dbReference>
<protein>
    <recommendedName>
        <fullName evidence="1">AAA+ ATPase domain-containing protein</fullName>
    </recommendedName>
</protein>
<dbReference type="GO" id="GO:0016887">
    <property type="term" value="F:ATP hydrolysis activity"/>
    <property type="evidence" value="ECO:0007669"/>
    <property type="project" value="InterPro"/>
</dbReference>
<dbReference type="CDD" id="cd00009">
    <property type="entry name" value="AAA"/>
    <property type="match status" value="1"/>
</dbReference>
<proteinExistence type="predicted"/>